<dbReference type="InterPro" id="IPR029044">
    <property type="entry name" value="Nucleotide-diphossugar_trans"/>
</dbReference>
<feature type="non-terminal residue" evidence="8">
    <location>
        <position position="1"/>
    </location>
</feature>
<keyword evidence="5 7" id="KW-1133">Transmembrane helix</keyword>
<protein>
    <submittedName>
        <fullName evidence="8">Uncharacterized protein</fullName>
    </submittedName>
</protein>
<evidence type="ECO:0000256" key="2">
    <source>
        <dbReference type="ARBA" id="ARBA00008034"/>
    </source>
</evidence>
<accession>A0A0F9GZB2</accession>
<evidence type="ECO:0000256" key="1">
    <source>
        <dbReference type="ARBA" id="ARBA00004141"/>
    </source>
</evidence>
<dbReference type="InterPro" id="IPR037294">
    <property type="entry name" value="ABC_BtuC-like"/>
</dbReference>
<gene>
    <name evidence="8" type="ORF">LCGC14_2062260</name>
</gene>
<dbReference type="Gene3D" id="3.90.550.10">
    <property type="entry name" value="Spore Coat Polysaccharide Biosynthesis Protein SpsA, Chain A"/>
    <property type="match status" value="1"/>
</dbReference>
<comment type="similarity">
    <text evidence="2">Belongs to the ABC-3 integral membrane protein family.</text>
</comment>
<evidence type="ECO:0000256" key="4">
    <source>
        <dbReference type="ARBA" id="ARBA00022692"/>
    </source>
</evidence>
<organism evidence="8">
    <name type="scientific">marine sediment metagenome</name>
    <dbReference type="NCBI Taxonomy" id="412755"/>
    <lineage>
        <taxon>unclassified sequences</taxon>
        <taxon>metagenomes</taxon>
        <taxon>ecological metagenomes</taxon>
    </lineage>
</organism>
<dbReference type="InterPro" id="IPR039741">
    <property type="entry name" value="UDP-sugar_pyrophosphorylase"/>
</dbReference>
<dbReference type="EMBL" id="LAZR01024568">
    <property type="protein sequence ID" value="KKL74700.1"/>
    <property type="molecule type" value="Genomic_DNA"/>
</dbReference>
<evidence type="ECO:0000256" key="6">
    <source>
        <dbReference type="ARBA" id="ARBA00023136"/>
    </source>
</evidence>
<comment type="similarity">
    <text evidence="3">Belongs to the UDPGP type 1 family.</text>
</comment>
<name>A0A0F9GZB2_9ZZZZ</name>
<dbReference type="PANTHER" id="PTHR11952">
    <property type="entry name" value="UDP- GLUCOSE PYROPHOSPHORYLASE"/>
    <property type="match status" value="1"/>
</dbReference>
<dbReference type="AlphaFoldDB" id="A0A0F9GZB2"/>
<reference evidence="8" key="1">
    <citation type="journal article" date="2015" name="Nature">
        <title>Complex archaea that bridge the gap between prokaryotes and eukaryotes.</title>
        <authorList>
            <person name="Spang A."/>
            <person name="Saw J.H."/>
            <person name="Jorgensen S.L."/>
            <person name="Zaremba-Niedzwiedzka K."/>
            <person name="Martijn J."/>
            <person name="Lind A.E."/>
            <person name="van Eijk R."/>
            <person name="Schleper C."/>
            <person name="Guy L."/>
            <person name="Ettema T.J."/>
        </authorList>
    </citation>
    <scope>NUCLEOTIDE SEQUENCE</scope>
</reference>
<dbReference type="PANTHER" id="PTHR11952:SF2">
    <property type="entry name" value="LD24639P"/>
    <property type="match status" value="1"/>
</dbReference>
<sequence length="291" mass="31113">ELRLLCFDEAFAASRGYPVFVLDAALMILVVMVTLIGLQAVGLILMVALLVIPAAAARFWTERMSAMALISAAIGAASALVGAGMSAKALPKRDPAEKVGNFCLIDGKVTVIEYSDLPDELAHATCEDGRLKFGAGSIAIHVLSREFVEQIAGNGSGRLPFHRALKKVPCLDPGGNRFDPDEPNAVKLEKFIFDAMPMAPGAVVLETVRSEEFSPVKSATGVDSLVTSLHDQIRRAADWLEAAGVAVPRDAQGHVASPIEISPLYALDAEQLAEKVDPKLTIRPQQELYLE</sequence>
<evidence type="ECO:0000256" key="3">
    <source>
        <dbReference type="ARBA" id="ARBA00010401"/>
    </source>
</evidence>
<dbReference type="SUPFAM" id="SSF81345">
    <property type="entry name" value="ABC transporter involved in vitamin B12 uptake, BtuC"/>
    <property type="match status" value="1"/>
</dbReference>
<dbReference type="GO" id="GO:0055085">
    <property type="term" value="P:transmembrane transport"/>
    <property type="evidence" value="ECO:0007669"/>
    <property type="project" value="InterPro"/>
</dbReference>
<comment type="subcellular location">
    <subcellularLocation>
        <location evidence="1">Membrane</location>
        <topology evidence="1">Multi-pass membrane protein</topology>
    </subcellularLocation>
</comment>
<keyword evidence="4 7" id="KW-0812">Transmembrane</keyword>
<dbReference type="GO" id="GO:0043190">
    <property type="term" value="C:ATP-binding cassette (ABC) transporter complex"/>
    <property type="evidence" value="ECO:0007669"/>
    <property type="project" value="InterPro"/>
</dbReference>
<evidence type="ECO:0000256" key="5">
    <source>
        <dbReference type="ARBA" id="ARBA00022989"/>
    </source>
</evidence>
<comment type="caution">
    <text evidence="8">The sequence shown here is derived from an EMBL/GenBank/DDBJ whole genome shotgun (WGS) entry which is preliminary data.</text>
</comment>
<dbReference type="SUPFAM" id="SSF53448">
    <property type="entry name" value="Nucleotide-diphospho-sugar transferases"/>
    <property type="match status" value="1"/>
</dbReference>
<dbReference type="Pfam" id="PF00950">
    <property type="entry name" value="ABC-3"/>
    <property type="match status" value="1"/>
</dbReference>
<dbReference type="InterPro" id="IPR001626">
    <property type="entry name" value="ABC_TroCD"/>
</dbReference>
<keyword evidence="6 7" id="KW-0472">Membrane</keyword>
<feature type="transmembrane region" description="Helical" evidence="7">
    <location>
        <begin position="24"/>
        <end position="52"/>
    </location>
</feature>
<evidence type="ECO:0000313" key="8">
    <source>
        <dbReference type="EMBL" id="KKL74700.1"/>
    </source>
</evidence>
<evidence type="ECO:0000256" key="7">
    <source>
        <dbReference type="SAM" id="Phobius"/>
    </source>
</evidence>
<feature type="transmembrane region" description="Helical" evidence="7">
    <location>
        <begin position="64"/>
        <end position="85"/>
    </location>
</feature>
<proteinExistence type="inferred from homology"/>